<evidence type="ECO:0000256" key="10">
    <source>
        <dbReference type="ARBA" id="ARBA00023004"/>
    </source>
</evidence>
<dbReference type="AlphaFoldDB" id="A0A176WAI3"/>
<evidence type="ECO:0000256" key="6">
    <source>
        <dbReference type="ARBA" id="ARBA00022490"/>
    </source>
</evidence>
<dbReference type="InterPro" id="IPR012292">
    <property type="entry name" value="Globin/Proto"/>
</dbReference>
<dbReference type="InterPro" id="IPR001032">
    <property type="entry name" value="Leghaemoglobin-like"/>
</dbReference>
<dbReference type="PANTHER" id="PTHR22924">
    <property type="entry name" value="LEGHEMOGLOBIN-RELATED"/>
    <property type="match status" value="1"/>
</dbReference>
<dbReference type="PROSITE" id="PS00208">
    <property type="entry name" value="PLANT_GLOBIN"/>
    <property type="match status" value="1"/>
</dbReference>
<evidence type="ECO:0000256" key="2">
    <source>
        <dbReference type="ARBA" id="ARBA00004123"/>
    </source>
</evidence>
<dbReference type="Gene3D" id="1.10.490.10">
    <property type="entry name" value="Globins"/>
    <property type="match status" value="2"/>
</dbReference>
<reference evidence="16" key="1">
    <citation type="submission" date="2016-03" db="EMBL/GenBank/DDBJ databases">
        <title>Mechanisms controlling the formation of the plant cell surface in tip-growing cells are functionally conserved among land plants.</title>
        <authorList>
            <person name="Honkanen S."/>
            <person name="Jones V.A."/>
            <person name="Morieri G."/>
            <person name="Champion C."/>
            <person name="Hetherington A.J."/>
            <person name="Kelly S."/>
            <person name="Saint-Marcoux D."/>
            <person name="Proust H."/>
            <person name="Prescott H."/>
            <person name="Dolan L."/>
        </authorList>
    </citation>
    <scope>NUCLEOTIDE SEQUENCE [LARGE SCALE GENOMIC DNA]</scope>
    <source>
        <tissue evidence="16">Whole gametophyte</tissue>
    </source>
</reference>
<evidence type="ECO:0000256" key="5">
    <source>
        <dbReference type="ARBA" id="ARBA00011738"/>
    </source>
</evidence>
<keyword evidence="10 13" id="KW-0408">Iron</keyword>
<evidence type="ECO:0000256" key="8">
    <source>
        <dbReference type="ARBA" id="ARBA00022723"/>
    </source>
</evidence>
<feature type="compositionally biased region" description="Low complexity" evidence="14">
    <location>
        <begin position="262"/>
        <end position="272"/>
    </location>
</feature>
<dbReference type="Proteomes" id="UP000077202">
    <property type="component" value="Unassembled WGS sequence"/>
</dbReference>
<dbReference type="GO" id="GO:0005634">
    <property type="term" value="C:nucleus"/>
    <property type="evidence" value="ECO:0007669"/>
    <property type="project" value="UniProtKB-SubCell"/>
</dbReference>
<evidence type="ECO:0000256" key="12">
    <source>
        <dbReference type="ARBA" id="ARBA00048118"/>
    </source>
</evidence>
<evidence type="ECO:0000256" key="11">
    <source>
        <dbReference type="ARBA" id="ARBA00023242"/>
    </source>
</evidence>
<keyword evidence="8 13" id="KW-0479">Metal-binding</keyword>
<evidence type="ECO:0000256" key="14">
    <source>
        <dbReference type="SAM" id="MobiDB-lite"/>
    </source>
</evidence>
<evidence type="ECO:0000259" key="15">
    <source>
        <dbReference type="PROSITE" id="PS01033"/>
    </source>
</evidence>
<keyword evidence="11" id="KW-0539">Nucleus</keyword>
<evidence type="ECO:0000256" key="3">
    <source>
        <dbReference type="ARBA" id="ARBA00004496"/>
    </source>
</evidence>
<dbReference type="InterPro" id="IPR019824">
    <property type="entry name" value="Leghaemoglobin_Fe_BS"/>
</dbReference>
<dbReference type="GO" id="GO:0019825">
    <property type="term" value="F:oxygen binding"/>
    <property type="evidence" value="ECO:0007669"/>
    <property type="project" value="InterPro"/>
</dbReference>
<protein>
    <recommendedName>
        <fullName evidence="15">Globin domain-containing protein</fullName>
    </recommendedName>
</protein>
<dbReference type="PRINTS" id="PR00188">
    <property type="entry name" value="PLANTGLOBIN"/>
</dbReference>
<dbReference type="GO" id="GO:0016491">
    <property type="term" value="F:oxidoreductase activity"/>
    <property type="evidence" value="ECO:0007669"/>
    <property type="project" value="UniProtKB-KW"/>
</dbReference>
<feature type="domain" description="Globin" evidence="15">
    <location>
        <begin position="62"/>
        <end position="246"/>
    </location>
</feature>
<keyword evidence="17" id="KW-1185">Reference proteome</keyword>
<sequence length="272" mass="29779">MIRGIGLPMGIYVEIFFWKRIWHLRSMDFGSRKTDAHCGTELIPDQVDTAFMSRGSKMAASTFTKEQSQLVIESWQMVKKDSATHSVTFFAKIFEIAPGAKALFSFLKDSDIPFDKNPKLKAHALTVFRLTGDSACMLGEKGAIDALHPKLKELGKKHVGYGVIAAHFDLTELTHSAYILWAVTARNSSGAAPAYRSTFNVVKAALLSTIESLLPEDWPAEKKVATCGAWSQAYDELAGVMINEMQAIRDAEKAPAAEEAPEAPAAESKALP</sequence>
<comment type="similarity">
    <text evidence="4 13">Belongs to the plant globin family.</text>
</comment>
<name>A0A176WAI3_MARPO</name>
<dbReference type="EMBL" id="LVLJ01001367">
    <property type="protein sequence ID" value="OAE30107.1"/>
    <property type="molecule type" value="Genomic_DNA"/>
</dbReference>
<dbReference type="SUPFAM" id="SSF46458">
    <property type="entry name" value="Globin-like"/>
    <property type="match status" value="2"/>
</dbReference>
<dbReference type="InterPro" id="IPR000971">
    <property type="entry name" value="Globin"/>
</dbReference>
<evidence type="ECO:0000256" key="7">
    <source>
        <dbReference type="ARBA" id="ARBA00022617"/>
    </source>
</evidence>
<comment type="cofactor">
    <cofactor evidence="1">
        <name>heme b</name>
        <dbReference type="ChEBI" id="CHEBI:60344"/>
    </cofactor>
</comment>
<comment type="subunit">
    <text evidence="5">Homodimer.</text>
</comment>
<dbReference type="InterPro" id="IPR009050">
    <property type="entry name" value="Globin-like_sf"/>
</dbReference>
<keyword evidence="7 13" id="KW-0349">Heme</keyword>
<dbReference type="PANTHER" id="PTHR22924:SF98">
    <property type="entry name" value="NON-SYMBIOTIC HEMOGLOBIN 3"/>
    <property type="match status" value="1"/>
</dbReference>
<evidence type="ECO:0000313" key="17">
    <source>
        <dbReference type="Proteomes" id="UP000077202"/>
    </source>
</evidence>
<keyword evidence="9" id="KW-0560">Oxidoreductase</keyword>
<comment type="caution">
    <text evidence="16">The sequence shown here is derived from an EMBL/GenBank/DDBJ whole genome shotgun (WGS) entry which is preliminary data.</text>
</comment>
<comment type="subcellular location">
    <subcellularLocation>
        <location evidence="3">Cytoplasm</location>
    </subcellularLocation>
    <subcellularLocation>
        <location evidence="2">Nucleus</location>
    </subcellularLocation>
</comment>
<dbReference type="GO" id="GO:0046872">
    <property type="term" value="F:metal ion binding"/>
    <property type="evidence" value="ECO:0007669"/>
    <property type="project" value="UniProtKB-KW"/>
</dbReference>
<dbReference type="PROSITE" id="PS01033">
    <property type="entry name" value="GLOBIN"/>
    <property type="match status" value="1"/>
</dbReference>
<evidence type="ECO:0000256" key="1">
    <source>
        <dbReference type="ARBA" id="ARBA00001970"/>
    </source>
</evidence>
<feature type="region of interest" description="Disordered" evidence="14">
    <location>
        <begin position="251"/>
        <end position="272"/>
    </location>
</feature>
<dbReference type="GO" id="GO:0020037">
    <property type="term" value="F:heme binding"/>
    <property type="evidence" value="ECO:0007669"/>
    <property type="project" value="InterPro"/>
</dbReference>
<accession>A0A176WAI3</accession>
<evidence type="ECO:0000256" key="9">
    <source>
        <dbReference type="ARBA" id="ARBA00023002"/>
    </source>
</evidence>
<dbReference type="Pfam" id="PF00042">
    <property type="entry name" value="Globin"/>
    <property type="match status" value="1"/>
</dbReference>
<organism evidence="16 17">
    <name type="scientific">Marchantia polymorpha subsp. ruderalis</name>
    <dbReference type="NCBI Taxonomy" id="1480154"/>
    <lineage>
        <taxon>Eukaryota</taxon>
        <taxon>Viridiplantae</taxon>
        <taxon>Streptophyta</taxon>
        <taxon>Embryophyta</taxon>
        <taxon>Marchantiophyta</taxon>
        <taxon>Marchantiopsida</taxon>
        <taxon>Marchantiidae</taxon>
        <taxon>Marchantiales</taxon>
        <taxon>Marchantiaceae</taxon>
        <taxon>Marchantia</taxon>
    </lineage>
</organism>
<dbReference type="GO" id="GO:0005737">
    <property type="term" value="C:cytoplasm"/>
    <property type="evidence" value="ECO:0007669"/>
    <property type="project" value="UniProtKB-SubCell"/>
</dbReference>
<keyword evidence="6" id="KW-0963">Cytoplasm</keyword>
<gene>
    <name evidence="16" type="ORF">AXG93_1112s1240</name>
</gene>
<comment type="catalytic activity">
    <reaction evidence="12">
        <text>Fe(III)-heme b-[protein] + nitric oxide + H2O = Fe(II)-heme b-[protein] + nitrite + 2 H(+)</text>
        <dbReference type="Rhea" id="RHEA:77711"/>
        <dbReference type="Rhea" id="RHEA-COMP:18975"/>
        <dbReference type="Rhea" id="RHEA-COMP:18976"/>
        <dbReference type="ChEBI" id="CHEBI:15377"/>
        <dbReference type="ChEBI" id="CHEBI:15378"/>
        <dbReference type="ChEBI" id="CHEBI:16301"/>
        <dbReference type="ChEBI" id="CHEBI:16480"/>
        <dbReference type="ChEBI" id="CHEBI:55376"/>
        <dbReference type="ChEBI" id="CHEBI:60344"/>
    </reaction>
    <physiologicalReaction direction="right-to-left" evidence="12">
        <dbReference type="Rhea" id="RHEA:77713"/>
    </physiologicalReaction>
</comment>
<evidence type="ECO:0000256" key="13">
    <source>
        <dbReference type="RuleBase" id="RU000625"/>
    </source>
</evidence>
<proteinExistence type="inferred from homology"/>
<evidence type="ECO:0000256" key="4">
    <source>
        <dbReference type="ARBA" id="ARBA00007609"/>
    </source>
</evidence>
<evidence type="ECO:0000313" key="16">
    <source>
        <dbReference type="EMBL" id="OAE30107.1"/>
    </source>
</evidence>